<evidence type="ECO:0000313" key="2">
    <source>
        <dbReference type="EMBL" id="KAJ7751430.1"/>
    </source>
</evidence>
<evidence type="ECO:0000256" key="1">
    <source>
        <dbReference type="SAM" id="MobiDB-lite"/>
    </source>
</evidence>
<protein>
    <submittedName>
        <fullName evidence="2">Uncharacterized protein</fullName>
    </submittedName>
</protein>
<accession>A0AAD7N8K6</accession>
<organism evidence="2 3">
    <name type="scientific">Mycena metata</name>
    <dbReference type="NCBI Taxonomy" id="1033252"/>
    <lineage>
        <taxon>Eukaryota</taxon>
        <taxon>Fungi</taxon>
        <taxon>Dikarya</taxon>
        <taxon>Basidiomycota</taxon>
        <taxon>Agaricomycotina</taxon>
        <taxon>Agaricomycetes</taxon>
        <taxon>Agaricomycetidae</taxon>
        <taxon>Agaricales</taxon>
        <taxon>Marasmiineae</taxon>
        <taxon>Mycenaceae</taxon>
        <taxon>Mycena</taxon>
    </lineage>
</organism>
<feature type="region of interest" description="Disordered" evidence="1">
    <location>
        <begin position="300"/>
        <end position="341"/>
    </location>
</feature>
<feature type="compositionally biased region" description="Polar residues" evidence="1">
    <location>
        <begin position="91"/>
        <end position="100"/>
    </location>
</feature>
<evidence type="ECO:0000313" key="3">
    <source>
        <dbReference type="Proteomes" id="UP001215598"/>
    </source>
</evidence>
<feature type="region of interest" description="Disordered" evidence="1">
    <location>
        <begin position="1"/>
        <end position="141"/>
    </location>
</feature>
<dbReference type="AlphaFoldDB" id="A0AAD7N8K6"/>
<name>A0AAD7N8K6_9AGAR</name>
<gene>
    <name evidence="2" type="ORF">B0H16DRAFT_831701</name>
</gene>
<keyword evidence="3" id="KW-1185">Reference proteome</keyword>
<comment type="caution">
    <text evidence="2">The sequence shown here is derived from an EMBL/GenBank/DDBJ whole genome shotgun (WGS) entry which is preliminary data.</text>
</comment>
<proteinExistence type="predicted"/>
<feature type="compositionally biased region" description="Basic and acidic residues" evidence="1">
    <location>
        <begin position="764"/>
        <end position="780"/>
    </location>
</feature>
<reference evidence="2" key="1">
    <citation type="submission" date="2023-03" db="EMBL/GenBank/DDBJ databases">
        <title>Massive genome expansion in bonnet fungi (Mycena s.s.) driven by repeated elements and novel gene families across ecological guilds.</title>
        <authorList>
            <consortium name="Lawrence Berkeley National Laboratory"/>
            <person name="Harder C.B."/>
            <person name="Miyauchi S."/>
            <person name="Viragh M."/>
            <person name="Kuo A."/>
            <person name="Thoen E."/>
            <person name="Andreopoulos B."/>
            <person name="Lu D."/>
            <person name="Skrede I."/>
            <person name="Drula E."/>
            <person name="Henrissat B."/>
            <person name="Morin E."/>
            <person name="Kohler A."/>
            <person name="Barry K."/>
            <person name="LaButti K."/>
            <person name="Morin E."/>
            <person name="Salamov A."/>
            <person name="Lipzen A."/>
            <person name="Mereny Z."/>
            <person name="Hegedus B."/>
            <person name="Baldrian P."/>
            <person name="Stursova M."/>
            <person name="Weitz H."/>
            <person name="Taylor A."/>
            <person name="Grigoriev I.V."/>
            <person name="Nagy L.G."/>
            <person name="Martin F."/>
            <person name="Kauserud H."/>
        </authorList>
    </citation>
    <scope>NUCLEOTIDE SEQUENCE</scope>
    <source>
        <strain evidence="2">CBHHK182m</strain>
    </source>
</reference>
<feature type="compositionally biased region" description="Low complexity" evidence="1">
    <location>
        <begin position="108"/>
        <end position="117"/>
    </location>
</feature>
<dbReference type="EMBL" id="JARKIB010000062">
    <property type="protein sequence ID" value="KAJ7751430.1"/>
    <property type="molecule type" value="Genomic_DNA"/>
</dbReference>
<dbReference type="Proteomes" id="UP001215598">
    <property type="component" value="Unassembled WGS sequence"/>
</dbReference>
<feature type="compositionally biased region" description="Low complexity" evidence="1">
    <location>
        <begin position="40"/>
        <end position="49"/>
    </location>
</feature>
<feature type="region of interest" description="Disordered" evidence="1">
    <location>
        <begin position="759"/>
        <end position="795"/>
    </location>
</feature>
<sequence length="821" mass="90422">MQRILIDQCAHKVGRPDAEEVSKVPTPAEAKKRRMASDTPSSGEASASPGGPPLNPGPAPPELPQAKPGWRTLTPPPPPQPRKQKRKDTPAQPSDVSLFSSAEVGDGPSSAEASEAPPSSPTVDHETTAAGTSPHAISAESSWDYENSLRFTPVGDEGELQEGLVIENDHENPPLPTNLGVSTTVMYFPSDFDGMTSPSGIQPEHTMFLQAELPPDGGAVTSVHSPQEALIWTENHYDDPLLNTMRDREVGGPMAVMLSPETQALAIFGSVLDDWVLNAGRLLADVSKFPVMIRPHAADPNRSWAKMEDGDSPDGVRQTTPAAPEPEKDTPQQDGDLANIDDDGDDLYLSWDSSTDSDPEDLDLGTGVFRLRGGARKVDHGYTPRLGPVHNLDIRLAVQSSTGLHEKVNILSKIRFTTQPKYLNKEREGYRHQMISWTELTVLPDTMAILPDNSYSSVGFHVYGQYISRCDDLPSENFTRPNQTAKTVMTATNLKTLTAKLTAGPHPTGELSLAKSHGHTQAVENQNDRITPKWIVACKERHRFEQKGEHYEGLNFSYMSTSDMYQEQHPLKVEFSMGINVGDRKKPSNTELPPTAFIIRNQTMLWVSDRSLKSKGTGIVVLTSAYIADIQTEDELYMVENQTVKLQNNSTLYVPSTDTAVADHPENHLALSIGILPDQMEPGLLKRISNFLRSRIKQEKPAPDAEIQTLPLYEFASRGWDATRHEWRMPIYPRLDHCFQQTVNGSKTARVWGLKVVGLEPDDDGKGKGKERDTGVRDPPPEVAQEGRLGSEARTMEEGITTTLRELAEPVIPQKRKFQPG</sequence>
<feature type="compositionally biased region" description="Pro residues" evidence="1">
    <location>
        <begin position="50"/>
        <end position="63"/>
    </location>
</feature>